<evidence type="ECO:0000313" key="3">
    <source>
        <dbReference type="WBParaSite" id="SRAE_2000317300.1"/>
    </source>
</evidence>
<dbReference type="GeneID" id="36380886"/>
<reference evidence="1 2" key="1">
    <citation type="submission" date="2014-09" db="EMBL/GenBank/DDBJ databases">
        <authorList>
            <person name="Martin A.A."/>
        </authorList>
    </citation>
    <scope>NUCLEOTIDE SEQUENCE</scope>
    <source>
        <strain evidence="2">ED321</strain>
        <strain evidence="1">ED321 Heterogonic</strain>
    </source>
</reference>
<sequence length="631" mass="72046">MRLQHYILRLNRFNRLIKPNNTVQLCSFSTDNWNFDDQLLDAVLTSDNKFKGKLTHKNFNSNTLCELEEKIQFKRPNNELEVSIIFEQLGKFLSSETPLALKEFFENNKLDTAINAHILGETSSIESIIVTSTTVANLFGSYYGNFENLNKTNKSFILLQNILNKCYLDIQQVSFSQLPMEKLVPLYFVLHKYGGEFINPKLMDAIKERVILHVNNTTSIDFILGLLGKVKLTPDQSKIIFNKARELLPNLSLSQSVSLIHYIAATKERPIIFLQEIAQHMELKQDEPLSSNQLVDLASALNKLSFSNSQILKLICKNLPENIKSTSNASKLSTVFSSLSSVNCGNKDLWELMENWLNKNYKELNIKGIIQVVISFSKLNLPAETIKVPLNYFNNTVTIKNFDNSNILLRYVYGMAIFGKMTPRMAESILKKEFVNDLLYQKPENMKMYLLNLIAQIDCAARNELNDFDRSKFSLKKYIKTDTGLINEITSIIYDKKAINYIELANSAIQRILGSQKKCSGPRLIQDAFLVNNIFTYIGDSEIGIVNDWDKLINSNDPKIGFVFISNRHVISDIETGVGIREAGAVSFKIRVLEKMGFKIIRLYESEFQKNSTAAENVDYVKKEMEKILGL</sequence>
<name>A0A090LFE5_STRRB</name>
<keyword evidence="2" id="KW-1185">Reference proteome</keyword>
<dbReference type="CTD" id="36380886"/>
<dbReference type="EMBL" id="LN609529">
    <property type="protein sequence ID" value="CEF68516.1"/>
    <property type="molecule type" value="Genomic_DNA"/>
</dbReference>
<dbReference type="OrthoDB" id="5877528at2759"/>
<protein>
    <submittedName>
        <fullName evidence="3">RAP domain-containing protein</fullName>
    </submittedName>
</protein>
<evidence type="ECO:0000313" key="4">
    <source>
        <dbReference type="WormBase" id="SRAE_2000317300"/>
    </source>
</evidence>
<dbReference type="WBParaSite" id="SRAE_2000317300.1">
    <property type="protein sequence ID" value="SRAE_2000317300.1"/>
    <property type="gene ID" value="WBGene00263393"/>
</dbReference>
<gene>
    <name evidence="1 3 4" type="ORF">SRAE_2000317300</name>
</gene>
<evidence type="ECO:0000313" key="2">
    <source>
        <dbReference type="Proteomes" id="UP000035682"/>
    </source>
</evidence>
<dbReference type="Proteomes" id="UP000035682">
    <property type="component" value="Unplaced"/>
</dbReference>
<accession>A0A090LFE5</accession>
<dbReference type="AlphaFoldDB" id="A0A090LFE5"/>
<proteinExistence type="predicted"/>
<evidence type="ECO:0000313" key="1">
    <source>
        <dbReference type="EMBL" id="CEF68516.1"/>
    </source>
</evidence>
<dbReference type="STRING" id="34506.A0A090LFE5"/>
<dbReference type="RefSeq" id="XP_024507716.1">
    <property type="nucleotide sequence ID" value="XM_024654334.1"/>
</dbReference>
<organism evidence="1">
    <name type="scientific">Strongyloides ratti</name>
    <name type="common">Parasitic roundworm</name>
    <dbReference type="NCBI Taxonomy" id="34506"/>
    <lineage>
        <taxon>Eukaryota</taxon>
        <taxon>Metazoa</taxon>
        <taxon>Ecdysozoa</taxon>
        <taxon>Nematoda</taxon>
        <taxon>Chromadorea</taxon>
        <taxon>Rhabditida</taxon>
        <taxon>Tylenchina</taxon>
        <taxon>Panagrolaimomorpha</taxon>
        <taxon>Strongyloidoidea</taxon>
        <taxon>Strongyloididae</taxon>
        <taxon>Strongyloides</taxon>
    </lineage>
</organism>
<dbReference type="OMA" id="AVHWCAI"/>
<reference evidence="3" key="2">
    <citation type="submission" date="2020-12" db="UniProtKB">
        <authorList>
            <consortium name="WormBaseParasite"/>
        </authorList>
    </citation>
    <scope>IDENTIFICATION</scope>
</reference>
<dbReference type="WormBase" id="SRAE_2000317300">
    <property type="protein sequence ID" value="SRP08284"/>
    <property type="gene ID" value="WBGene00263393"/>
</dbReference>